<proteinExistence type="predicted"/>
<dbReference type="GeneID" id="64692903"/>
<organism evidence="1 2">
    <name type="scientific">Suillus discolor</name>
    <dbReference type="NCBI Taxonomy" id="1912936"/>
    <lineage>
        <taxon>Eukaryota</taxon>
        <taxon>Fungi</taxon>
        <taxon>Dikarya</taxon>
        <taxon>Basidiomycota</taxon>
        <taxon>Agaricomycotina</taxon>
        <taxon>Agaricomycetes</taxon>
        <taxon>Agaricomycetidae</taxon>
        <taxon>Boletales</taxon>
        <taxon>Suillineae</taxon>
        <taxon>Suillaceae</taxon>
        <taxon>Suillus</taxon>
    </lineage>
</organism>
<dbReference type="RefSeq" id="XP_041300416.1">
    <property type="nucleotide sequence ID" value="XM_041430644.1"/>
</dbReference>
<evidence type="ECO:0000313" key="2">
    <source>
        <dbReference type="Proteomes" id="UP000823399"/>
    </source>
</evidence>
<dbReference type="OrthoDB" id="2690740at2759"/>
<reference evidence="1" key="1">
    <citation type="journal article" date="2020" name="New Phytol.">
        <title>Comparative genomics reveals dynamic genome evolution in host specialist ectomycorrhizal fungi.</title>
        <authorList>
            <person name="Lofgren L.A."/>
            <person name="Nguyen N.H."/>
            <person name="Vilgalys R."/>
            <person name="Ruytinx J."/>
            <person name="Liao H.L."/>
            <person name="Branco S."/>
            <person name="Kuo A."/>
            <person name="LaButti K."/>
            <person name="Lipzen A."/>
            <person name="Andreopoulos W."/>
            <person name="Pangilinan J."/>
            <person name="Riley R."/>
            <person name="Hundley H."/>
            <person name="Na H."/>
            <person name="Barry K."/>
            <person name="Grigoriev I.V."/>
            <person name="Stajich J.E."/>
            <person name="Kennedy P.G."/>
        </authorList>
    </citation>
    <scope>NUCLEOTIDE SEQUENCE</scope>
    <source>
        <strain evidence="1">FC423</strain>
    </source>
</reference>
<keyword evidence="2" id="KW-1185">Reference proteome</keyword>
<comment type="caution">
    <text evidence="1">The sequence shown here is derived from an EMBL/GenBank/DDBJ whole genome shotgun (WGS) entry which is preliminary data.</text>
</comment>
<protein>
    <submittedName>
        <fullName evidence="1">Uncharacterized protein</fullName>
    </submittedName>
</protein>
<accession>A0A9P7K1F3</accession>
<evidence type="ECO:0000313" key="1">
    <source>
        <dbReference type="EMBL" id="KAG2121040.1"/>
    </source>
</evidence>
<sequence length="278" mass="31411">MFPRQVLDILNADGTLMAFICTTLPDCICNTLEANLLAAFGKSNMLIDRKMFKEDEMAASEAGASGMVMKGDVLPFHCAHFTWYNRYTTPGDNAPTDVHPHNLRVARASCTNYSQFLPYPSREMVEHADLYRGMIANFGDLFEWIKNMICQCLPEEYEFLIQYVDLLPGKPGSPVASFLSLVVNVNVCTLAHRDGKDLIYCLVLPLGDFKCGELVLKEQGLVVGLYSGDFMVFLSRDTTHFNLDYEGRRASLVLHTDGEFANWKETRNHWRNNVHFSG</sequence>
<dbReference type="EMBL" id="JABBWM010000001">
    <property type="protein sequence ID" value="KAG2121040.1"/>
    <property type="molecule type" value="Genomic_DNA"/>
</dbReference>
<gene>
    <name evidence="1" type="ORF">F5147DRAFT_562829</name>
</gene>
<dbReference type="Proteomes" id="UP000823399">
    <property type="component" value="Unassembled WGS sequence"/>
</dbReference>
<name>A0A9P7K1F3_9AGAM</name>
<dbReference type="Gene3D" id="3.60.130.30">
    <property type="match status" value="1"/>
</dbReference>
<dbReference type="AlphaFoldDB" id="A0A9P7K1F3"/>